<dbReference type="EMBL" id="CAJVQC010026630">
    <property type="protein sequence ID" value="CAG8733736.1"/>
    <property type="molecule type" value="Genomic_DNA"/>
</dbReference>
<comment type="caution">
    <text evidence="1">The sequence shown here is derived from an EMBL/GenBank/DDBJ whole genome shotgun (WGS) entry which is preliminary data.</text>
</comment>
<dbReference type="Proteomes" id="UP000789920">
    <property type="component" value="Unassembled WGS sequence"/>
</dbReference>
<evidence type="ECO:0000313" key="2">
    <source>
        <dbReference type="Proteomes" id="UP000789920"/>
    </source>
</evidence>
<reference evidence="1" key="1">
    <citation type="submission" date="2021-06" db="EMBL/GenBank/DDBJ databases">
        <authorList>
            <person name="Kallberg Y."/>
            <person name="Tangrot J."/>
            <person name="Rosling A."/>
        </authorList>
    </citation>
    <scope>NUCLEOTIDE SEQUENCE</scope>
    <source>
        <strain evidence="1">MA461A</strain>
    </source>
</reference>
<feature type="non-terminal residue" evidence="1">
    <location>
        <position position="65"/>
    </location>
</feature>
<gene>
    <name evidence="1" type="ORF">RPERSI_LOCUS12430</name>
</gene>
<sequence length="65" mass="7543">MEIPEDLEFFFKTLNLTSSTIDLDKIEHNNENESESSEENATDEKTERHQIAINELINKLKLCCS</sequence>
<keyword evidence="2" id="KW-1185">Reference proteome</keyword>
<protein>
    <submittedName>
        <fullName evidence="1">20757_t:CDS:1</fullName>
    </submittedName>
</protein>
<organism evidence="1 2">
    <name type="scientific">Racocetra persica</name>
    <dbReference type="NCBI Taxonomy" id="160502"/>
    <lineage>
        <taxon>Eukaryota</taxon>
        <taxon>Fungi</taxon>
        <taxon>Fungi incertae sedis</taxon>
        <taxon>Mucoromycota</taxon>
        <taxon>Glomeromycotina</taxon>
        <taxon>Glomeromycetes</taxon>
        <taxon>Diversisporales</taxon>
        <taxon>Gigasporaceae</taxon>
        <taxon>Racocetra</taxon>
    </lineage>
</organism>
<evidence type="ECO:0000313" key="1">
    <source>
        <dbReference type="EMBL" id="CAG8733736.1"/>
    </source>
</evidence>
<name>A0ACA9Q595_9GLOM</name>
<proteinExistence type="predicted"/>
<accession>A0ACA9Q595</accession>